<accession>A0A023G3T3</accession>
<dbReference type="AlphaFoldDB" id="A0A023G3T3"/>
<proteinExistence type="evidence at transcript level"/>
<dbReference type="EMBL" id="GBBM01007890">
    <property type="protein sequence ID" value="JAC27528.1"/>
    <property type="molecule type" value="mRNA"/>
</dbReference>
<name>A0A023G3T3_AMBTT</name>
<evidence type="ECO:0000313" key="2">
    <source>
        <dbReference type="EMBL" id="JAC27528.1"/>
    </source>
</evidence>
<keyword evidence="1" id="KW-0732">Signal</keyword>
<reference evidence="2" key="1">
    <citation type="submission" date="2014-03" db="EMBL/GenBank/DDBJ databases">
        <title>The sialotranscriptome of Amblyomma triste, Amblyomma parvum and Amblyomma cajennense ticks, uncovered by 454-based RNA-seq.</title>
        <authorList>
            <person name="Garcia G.R."/>
            <person name="Gardinassi L.G."/>
            <person name="Ribeiro J.M."/>
            <person name="Anatriello E."/>
            <person name="Ferreira B.R."/>
            <person name="Moreira H.N."/>
            <person name="Mafra C."/>
            <person name="Olegario M.M."/>
            <person name="Szabo P.J."/>
            <person name="Miranda-Santos I.K."/>
            <person name="Maruyama S.R."/>
        </authorList>
    </citation>
    <scope>NUCLEOTIDE SEQUENCE</scope>
    <source>
        <strain evidence="2">Mato Grasso do Sul</strain>
        <tissue evidence="2">Salivary glands</tissue>
    </source>
</reference>
<evidence type="ECO:0000256" key="1">
    <source>
        <dbReference type="SAM" id="SignalP"/>
    </source>
</evidence>
<feature type="signal peptide" evidence="1">
    <location>
        <begin position="1"/>
        <end position="31"/>
    </location>
</feature>
<feature type="chain" id="PRO_5001520556" evidence="1">
    <location>
        <begin position="32"/>
        <end position="92"/>
    </location>
</feature>
<protein>
    <submittedName>
        <fullName evidence="2">Putative secreted protein</fullName>
    </submittedName>
</protein>
<organism evidence="2">
    <name type="scientific">Amblyomma triste</name>
    <name type="common">Neotropical tick</name>
    <dbReference type="NCBI Taxonomy" id="251400"/>
    <lineage>
        <taxon>Eukaryota</taxon>
        <taxon>Metazoa</taxon>
        <taxon>Ecdysozoa</taxon>
        <taxon>Arthropoda</taxon>
        <taxon>Chelicerata</taxon>
        <taxon>Arachnida</taxon>
        <taxon>Acari</taxon>
        <taxon>Parasitiformes</taxon>
        <taxon>Ixodida</taxon>
        <taxon>Ixodoidea</taxon>
        <taxon>Ixodidae</taxon>
        <taxon>Amblyomminae</taxon>
        <taxon>Amblyomma</taxon>
    </lineage>
</organism>
<sequence>MLIAVPKLDPMTVYFLLCFSALTSPLGACKACCGSCTKPSCLNRPGGGPSERYFPHKDGKQCTAYRPSSGICKGKFYATKTECQSCCKSYLS</sequence>